<dbReference type="InterPro" id="IPR000847">
    <property type="entry name" value="LysR_HTH_N"/>
</dbReference>
<comment type="similarity">
    <text evidence="1">Belongs to the LysR transcriptional regulatory family.</text>
</comment>
<dbReference type="SUPFAM" id="SSF53850">
    <property type="entry name" value="Periplasmic binding protein-like II"/>
    <property type="match status" value="1"/>
</dbReference>
<keyword evidence="3" id="KW-0238">DNA-binding</keyword>
<sequence length="306" mass="33216">MRNASIRNATLRQLQIFAVAAANLSFARAAEQLYLTQAAISLQIRQLEEAAGADLFERIGKRLFLTEAGETLLEHARHIQQSLRDADEALSALRGLRGGRIAVAAASTAEYFAPALLSQFRALHPELRLRLLIDNRENVRRLLADNAVDVAVMGRPPAGLDVESAVLAPHPLVFIAAAGHPLAGRTLRFDDLAGETLIVRETGSGTRSALEEFFAAHGSRPPIGMEMGSNDAIKQAVVAGLGIGFLSRHTLGLEFSAGKLAILAVEGTPVMRQWHLIRLRQKRLTPAIAAFWEFTRERAPAYLAAL</sequence>
<keyword evidence="7" id="KW-1185">Reference proteome</keyword>
<dbReference type="InterPro" id="IPR036390">
    <property type="entry name" value="WH_DNA-bd_sf"/>
</dbReference>
<proteinExistence type="inferred from homology"/>
<dbReference type="EMBL" id="JAATWB010000007">
    <property type="protein sequence ID" value="NJA89695.1"/>
    <property type="molecule type" value="Genomic_DNA"/>
</dbReference>
<feature type="domain" description="HTH lysR-type" evidence="5">
    <location>
        <begin position="10"/>
        <end position="66"/>
    </location>
</feature>
<dbReference type="PANTHER" id="PTHR30126:SF5">
    <property type="entry name" value="HTH-TYPE TRANSCRIPTIONAL ACTIVATOR CMPR"/>
    <property type="match status" value="1"/>
</dbReference>
<organism evidence="6 7">
    <name type="scientific">Rhodocyclus gracilis</name>
    <dbReference type="NCBI Taxonomy" id="2929842"/>
    <lineage>
        <taxon>Bacteria</taxon>
        <taxon>Pseudomonadati</taxon>
        <taxon>Pseudomonadota</taxon>
        <taxon>Betaproteobacteria</taxon>
        <taxon>Rhodocyclales</taxon>
        <taxon>Rhodocyclaceae</taxon>
        <taxon>Rhodocyclus</taxon>
    </lineage>
</organism>
<dbReference type="InterPro" id="IPR005119">
    <property type="entry name" value="LysR_subst-bd"/>
</dbReference>
<accession>A0ABX0WJ07</accession>
<dbReference type="Proteomes" id="UP000720344">
    <property type="component" value="Unassembled WGS sequence"/>
</dbReference>
<evidence type="ECO:0000256" key="1">
    <source>
        <dbReference type="ARBA" id="ARBA00009437"/>
    </source>
</evidence>
<dbReference type="Pfam" id="PF00126">
    <property type="entry name" value="HTH_1"/>
    <property type="match status" value="1"/>
</dbReference>
<dbReference type="PRINTS" id="PR00039">
    <property type="entry name" value="HTHLYSR"/>
</dbReference>
<reference evidence="7" key="1">
    <citation type="submission" date="2020-03" db="EMBL/GenBank/DDBJ databases">
        <title>Whole-genome sequence of the purple nonsulfur bacterium Rhodocyclus tenuis DSM112.</title>
        <authorList>
            <person name="Kyndt J.A."/>
            <person name="Meyer T.E."/>
        </authorList>
    </citation>
    <scope>NUCLEOTIDE SEQUENCE [LARGE SCALE GENOMIC DNA]</scope>
    <source>
        <strain evidence="7">DSM 112</strain>
    </source>
</reference>
<dbReference type="SUPFAM" id="SSF46785">
    <property type="entry name" value="Winged helix' DNA-binding domain"/>
    <property type="match status" value="1"/>
</dbReference>
<evidence type="ECO:0000313" key="7">
    <source>
        <dbReference type="Proteomes" id="UP000720344"/>
    </source>
</evidence>
<evidence type="ECO:0000256" key="3">
    <source>
        <dbReference type="ARBA" id="ARBA00023125"/>
    </source>
</evidence>
<dbReference type="Pfam" id="PF03466">
    <property type="entry name" value="LysR_substrate"/>
    <property type="match status" value="1"/>
</dbReference>
<keyword evidence="2" id="KW-0805">Transcription regulation</keyword>
<gene>
    <name evidence="6" type="ORF">HCX48_10730</name>
</gene>
<comment type="caution">
    <text evidence="6">The sequence shown here is derived from an EMBL/GenBank/DDBJ whole genome shotgun (WGS) entry which is preliminary data.</text>
</comment>
<keyword evidence="4" id="KW-0804">Transcription</keyword>
<dbReference type="Gene3D" id="3.40.190.290">
    <property type="match status" value="1"/>
</dbReference>
<dbReference type="InterPro" id="IPR036388">
    <property type="entry name" value="WH-like_DNA-bd_sf"/>
</dbReference>
<evidence type="ECO:0000256" key="4">
    <source>
        <dbReference type="ARBA" id="ARBA00023163"/>
    </source>
</evidence>
<dbReference type="Gene3D" id="1.10.10.10">
    <property type="entry name" value="Winged helix-like DNA-binding domain superfamily/Winged helix DNA-binding domain"/>
    <property type="match status" value="1"/>
</dbReference>
<evidence type="ECO:0000256" key="2">
    <source>
        <dbReference type="ARBA" id="ARBA00023015"/>
    </source>
</evidence>
<evidence type="ECO:0000259" key="5">
    <source>
        <dbReference type="PROSITE" id="PS50931"/>
    </source>
</evidence>
<dbReference type="CDD" id="cd08419">
    <property type="entry name" value="PBP2_CbbR_RubisCO_like"/>
    <property type="match status" value="1"/>
</dbReference>
<dbReference type="PROSITE" id="PS50931">
    <property type="entry name" value="HTH_LYSR"/>
    <property type="match status" value="1"/>
</dbReference>
<dbReference type="PANTHER" id="PTHR30126">
    <property type="entry name" value="HTH-TYPE TRANSCRIPTIONAL REGULATOR"/>
    <property type="match status" value="1"/>
</dbReference>
<name>A0ABX0WJ07_9RHOO</name>
<protein>
    <submittedName>
        <fullName evidence="6">LysR family transcriptional regulator</fullName>
    </submittedName>
</protein>
<dbReference type="RefSeq" id="WP_153472655.1">
    <property type="nucleotide sequence ID" value="NZ_JAATWB010000007.1"/>
</dbReference>
<evidence type="ECO:0000313" key="6">
    <source>
        <dbReference type="EMBL" id="NJA89695.1"/>
    </source>
</evidence>